<proteinExistence type="predicted"/>
<evidence type="ECO:0000313" key="2">
    <source>
        <dbReference type="EMBL" id="AGT10759.1"/>
    </source>
</evidence>
<dbReference type="PATRIC" id="fig|1367847.3.peg.3696"/>
<evidence type="ECO:0000313" key="3">
    <source>
        <dbReference type="Proteomes" id="UP000015480"/>
    </source>
</evidence>
<dbReference type="Proteomes" id="UP000015480">
    <property type="component" value="Plasmid pAMI4"/>
</dbReference>
<feature type="transmembrane region" description="Helical" evidence="1">
    <location>
        <begin position="239"/>
        <end position="256"/>
    </location>
</feature>
<dbReference type="AlphaFoldDB" id="S5XTD5"/>
<name>S5XTD5_PARAH</name>
<feature type="transmembrane region" description="Helical" evidence="1">
    <location>
        <begin position="140"/>
        <end position="158"/>
    </location>
</feature>
<keyword evidence="1" id="KW-0472">Membrane</keyword>
<feature type="transmembrane region" description="Helical" evidence="1">
    <location>
        <begin position="213"/>
        <end position="233"/>
    </location>
</feature>
<feature type="transmembrane region" description="Helical" evidence="1">
    <location>
        <begin position="105"/>
        <end position="128"/>
    </location>
</feature>
<keyword evidence="1" id="KW-1133">Transmembrane helix</keyword>
<organism evidence="2 3">
    <name type="scientific">Paracoccus aminophilus JCM 7686</name>
    <dbReference type="NCBI Taxonomy" id="1367847"/>
    <lineage>
        <taxon>Bacteria</taxon>
        <taxon>Pseudomonadati</taxon>
        <taxon>Pseudomonadota</taxon>
        <taxon>Alphaproteobacteria</taxon>
        <taxon>Rhodobacterales</taxon>
        <taxon>Paracoccaceae</taxon>
        <taxon>Paracoccus</taxon>
    </lineage>
</organism>
<feature type="transmembrane region" description="Helical" evidence="1">
    <location>
        <begin position="79"/>
        <end position="99"/>
    </location>
</feature>
<dbReference type="EMBL" id="CP006652">
    <property type="protein sequence ID" value="AGT10759.1"/>
    <property type="molecule type" value="Genomic_DNA"/>
</dbReference>
<reference evidence="2 3" key="1">
    <citation type="journal article" date="2014" name="BMC Genomics">
        <title>Architecture and functions of a multipartite genome of the methylotrophic bacterium Paracoccus aminophilus JCM 7686, containing primary and secondary chromids.</title>
        <authorList>
            <person name="Dziewit L."/>
            <person name="Czarnecki J."/>
            <person name="Wibberg D."/>
            <person name="Radlinska M."/>
            <person name="Mrozek P."/>
            <person name="Szymczak M."/>
            <person name="Schluter A."/>
            <person name="Puhler A."/>
            <person name="Bartosik D."/>
        </authorList>
    </citation>
    <scope>NUCLEOTIDE SEQUENCE [LARGE SCALE GENOMIC DNA]</scope>
    <source>
        <strain evidence="2">JCM 7686</strain>
        <plasmid evidence="3">Plasmid pAMI4</plasmid>
    </source>
</reference>
<dbReference type="eggNOG" id="COG2010">
    <property type="taxonomic scope" value="Bacteria"/>
</dbReference>
<feature type="transmembrane region" description="Helical" evidence="1">
    <location>
        <begin position="173"/>
        <end position="192"/>
    </location>
</feature>
<feature type="transmembrane region" description="Helical" evidence="1">
    <location>
        <begin position="268"/>
        <end position="288"/>
    </location>
</feature>
<dbReference type="KEGG" id="pami:JCM7686_pAMI4p068"/>
<protein>
    <recommendedName>
        <fullName evidence="4">Ferric oxidoreductase domain-containing protein</fullName>
    </recommendedName>
</protein>
<gene>
    <name evidence="2" type="ORF">JCM7686_pAMI4p068</name>
</gene>
<evidence type="ECO:0000256" key="1">
    <source>
        <dbReference type="SAM" id="Phobius"/>
    </source>
</evidence>
<keyword evidence="3" id="KW-1185">Reference proteome</keyword>
<sequence length="289" mass="31795">MNYVLDLWGAGASPFSAEEVARRRAAPVPDVVALRRDLAPVLERAGLSIAPYPWPRAMIRGRSSRERFERREERREARLRVKVLILIVGAVFALTFLTLPGHGGGWFWDLGGALGYLGFAGLLFQMIPRARGPRVGRHEMLGYGVLAVVLAHAFWLIAGDGTVRFYLLPGAPLYMWLGLAAALGLCLLTVLARMPDRMKVHRRFQGFRFWHRVIAALVVVTALIHIVLSGFYLPYWWQAAGLALLALGMSLGRPYWARLSAAPTARLGDFAAAGGVAVAAFVLIRSLIA</sequence>
<keyword evidence="2" id="KW-0614">Plasmid</keyword>
<dbReference type="HOGENOM" id="CLU_962601_0_0_5"/>
<accession>S5XTD5</accession>
<geneLocation type="plasmid" evidence="2 3">
    <name>pAMI4</name>
</geneLocation>
<evidence type="ECO:0008006" key="4">
    <source>
        <dbReference type="Google" id="ProtNLM"/>
    </source>
</evidence>
<keyword evidence="1" id="KW-0812">Transmembrane</keyword>